<dbReference type="GO" id="GO:0046872">
    <property type="term" value="F:metal ion binding"/>
    <property type="evidence" value="ECO:0007669"/>
    <property type="project" value="UniProtKB-KW"/>
</dbReference>
<dbReference type="InterPro" id="IPR027443">
    <property type="entry name" value="IPNS-like_sf"/>
</dbReference>
<feature type="domain" description="Non-haem dioxygenase N-terminal" evidence="3">
    <location>
        <begin position="66"/>
        <end position="149"/>
    </location>
</feature>
<evidence type="ECO:0000313" key="4">
    <source>
        <dbReference type="EMBL" id="KAF9613767.1"/>
    </source>
</evidence>
<proteinExistence type="predicted"/>
<evidence type="ECO:0000313" key="5">
    <source>
        <dbReference type="Proteomes" id="UP000631114"/>
    </source>
</evidence>
<dbReference type="PANTHER" id="PTHR34945:SF8">
    <property type="entry name" value="DOWNSTREAM TARGET OF AGL15-4"/>
    <property type="match status" value="1"/>
</dbReference>
<name>A0A835ICD5_9MAGN</name>
<sequence length="373" mass="42192">MAIFQEDQQHFRAPPPSPVAHAINRRPSFVNEDEISDFLKHSLPLRVPDLVLPDQIFPKQVQVKNLPEIDLQSLLSSENRTIANFLESVAGIGCFQLVNHGLSSDLIRSVSIAAAGIFGLPVDKKTAVSRSSERVYGFEECYGEEDEEMETSEEFVWCRDEGLKSVMEGIRLQGFSNFSKEMENLSTEIEKIASKVVFKLIEHAPMASAKLTNMTDRQGLHDLVCYLHKHHRFTSLSRCDGSLKSDFIRMLIRGSANYSHALCVHVCDDSSDFHVYSKKSWISFTPSRDAIVMTIGDQIQARSGGHYKNVIGRPIFKVEDEEPISLAFLFSSKTITQRSHINEEKTITVRQQLMLALFLAVLHHISVCIYKIY</sequence>
<keyword evidence="1" id="KW-0479">Metal-binding</keyword>
<evidence type="ECO:0000256" key="2">
    <source>
        <dbReference type="ARBA" id="ARBA00023004"/>
    </source>
</evidence>
<protein>
    <recommendedName>
        <fullName evidence="3">Non-haem dioxygenase N-terminal domain-containing protein</fullName>
    </recommendedName>
</protein>
<evidence type="ECO:0000259" key="3">
    <source>
        <dbReference type="Pfam" id="PF14226"/>
    </source>
</evidence>
<dbReference type="InterPro" id="IPR026992">
    <property type="entry name" value="DIOX_N"/>
</dbReference>
<dbReference type="OrthoDB" id="1928184at2759"/>
<dbReference type="PANTHER" id="PTHR34945">
    <property type="entry name" value="2-OXOGLUTARATE (2OG) AND FE(II)-DEPENDENT OXYGENASE SUPERFAMILY PROTEIN"/>
    <property type="match status" value="1"/>
</dbReference>
<dbReference type="Gene3D" id="2.60.120.330">
    <property type="entry name" value="B-lactam Antibiotic, Isopenicillin N Synthase, Chain"/>
    <property type="match status" value="1"/>
</dbReference>
<comment type="caution">
    <text evidence="4">The sequence shown here is derived from an EMBL/GenBank/DDBJ whole genome shotgun (WGS) entry which is preliminary data.</text>
</comment>
<accession>A0A835ICD5</accession>
<keyword evidence="2" id="KW-0408">Iron</keyword>
<dbReference type="EMBL" id="JADFTS010000003">
    <property type="protein sequence ID" value="KAF9613767.1"/>
    <property type="molecule type" value="Genomic_DNA"/>
</dbReference>
<reference evidence="4 5" key="1">
    <citation type="submission" date="2020-10" db="EMBL/GenBank/DDBJ databases">
        <title>The Coptis chinensis genome and diversification of protoberbering-type alkaloids.</title>
        <authorList>
            <person name="Wang B."/>
            <person name="Shu S."/>
            <person name="Song C."/>
            <person name="Liu Y."/>
        </authorList>
    </citation>
    <scope>NUCLEOTIDE SEQUENCE [LARGE SCALE GENOMIC DNA]</scope>
    <source>
        <strain evidence="4">HL-2020</strain>
        <tissue evidence="4">Leaf</tissue>
    </source>
</reference>
<dbReference type="SUPFAM" id="SSF51197">
    <property type="entry name" value="Clavaminate synthase-like"/>
    <property type="match status" value="1"/>
</dbReference>
<gene>
    <name evidence="4" type="ORF">IFM89_011491</name>
</gene>
<evidence type="ECO:0000256" key="1">
    <source>
        <dbReference type="ARBA" id="ARBA00022723"/>
    </source>
</evidence>
<organism evidence="4 5">
    <name type="scientific">Coptis chinensis</name>
    <dbReference type="NCBI Taxonomy" id="261450"/>
    <lineage>
        <taxon>Eukaryota</taxon>
        <taxon>Viridiplantae</taxon>
        <taxon>Streptophyta</taxon>
        <taxon>Embryophyta</taxon>
        <taxon>Tracheophyta</taxon>
        <taxon>Spermatophyta</taxon>
        <taxon>Magnoliopsida</taxon>
        <taxon>Ranunculales</taxon>
        <taxon>Ranunculaceae</taxon>
        <taxon>Coptidoideae</taxon>
        <taxon>Coptis</taxon>
    </lineage>
</organism>
<dbReference type="AlphaFoldDB" id="A0A835ICD5"/>
<dbReference type="Proteomes" id="UP000631114">
    <property type="component" value="Unassembled WGS sequence"/>
</dbReference>
<dbReference type="Pfam" id="PF14226">
    <property type="entry name" value="DIOX_N"/>
    <property type="match status" value="1"/>
</dbReference>
<keyword evidence="5" id="KW-1185">Reference proteome</keyword>